<evidence type="ECO:0000313" key="3">
    <source>
        <dbReference type="Proteomes" id="UP000218811"/>
    </source>
</evidence>
<dbReference type="OrthoDB" id="2804000at2759"/>
<sequence>MSNGPEESGGKKKWESCLENNDGTAFSESRVSGVRKLCREVFRDLLARALAPPCWTRVCQEGRDELWKRLEGAYPEIGLCEGHWKADTCAKGVYPPWKQKHLKDSLPEGPSAPAQNEAVAAPDAAQTDRSSTSASGSSDLGTEHQRSDSTATTSAPSIAPVVASRPASPRLSTPSAPSPRAPSELEYEDPQPSTNPDTATDATVAQTPASEERDSAEPIRGKKRPLEPGHSEGRASKRTSQLESDSKRCHDSYKVTVERNNLYGKEWHSKNPEGTLEEFEEHFRTLAKEVLQQYKDMEKELKKKK</sequence>
<keyword evidence="3" id="KW-1185">Reference proteome</keyword>
<evidence type="ECO:0000256" key="1">
    <source>
        <dbReference type="SAM" id="MobiDB-lite"/>
    </source>
</evidence>
<name>A0A2H3JPN1_WOLCO</name>
<accession>A0A2H3JPN1</accession>
<feature type="compositionally biased region" description="Polar residues" evidence="1">
    <location>
        <begin position="191"/>
        <end position="209"/>
    </location>
</feature>
<feature type="region of interest" description="Disordered" evidence="1">
    <location>
        <begin position="100"/>
        <end position="250"/>
    </location>
</feature>
<proteinExistence type="predicted"/>
<dbReference type="Proteomes" id="UP000218811">
    <property type="component" value="Unassembled WGS sequence"/>
</dbReference>
<protein>
    <submittedName>
        <fullName evidence="2">Uncharacterized protein</fullName>
    </submittedName>
</protein>
<feature type="compositionally biased region" description="Low complexity" evidence="1">
    <location>
        <begin position="163"/>
        <end position="175"/>
    </location>
</feature>
<organism evidence="2 3">
    <name type="scientific">Wolfiporia cocos (strain MD-104)</name>
    <name type="common">Brown rot fungus</name>
    <dbReference type="NCBI Taxonomy" id="742152"/>
    <lineage>
        <taxon>Eukaryota</taxon>
        <taxon>Fungi</taxon>
        <taxon>Dikarya</taxon>
        <taxon>Basidiomycota</taxon>
        <taxon>Agaricomycotina</taxon>
        <taxon>Agaricomycetes</taxon>
        <taxon>Polyporales</taxon>
        <taxon>Phaeolaceae</taxon>
        <taxon>Wolfiporia</taxon>
    </lineage>
</organism>
<evidence type="ECO:0000313" key="2">
    <source>
        <dbReference type="EMBL" id="PCH41873.1"/>
    </source>
</evidence>
<feature type="compositionally biased region" description="Basic and acidic residues" evidence="1">
    <location>
        <begin position="210"/>
        <end position="235"/>
    </location>
</feature>
<dbReference type="OMA" id="RNICAQD"/>
<gene>
    <name evidence="2" type="ORF">WOLCODRAFT_151913</name>
</gene>
<reference evidence="2 3" key="1">
    <citation type="journal article" date="2012" name="Science">
        <title>The Paleozoic origin of enzymatic lignin decomposition reconstructed from 31 fungal genomes.</title>
        <authorList>
            <person name="Floudas D."/>
            <person name="Binder M."/>
            <person name="Riley R."/>
            <person name="Barry K."/>
            <person name="Blanchette R.A."/>
            <person name="Henrissat B."/>
            <person name="Martinez A.T."/>
            <person name="Otillar R."/>
            <person name="Spatafora J.W."/>
            <person name="Yadav J.S."/>
            <person name="Aerts A."/>
            <person name="Benoit I."/>
            <person name="Boyd A."/>
            <person name="Carlson A."/>
            <person name="Copeland A."/>
            <person name="Coutinho P.M."/>
            <person name="de Vries R.P."/>
            <person name="Ferreira P."/>
            <person name="Findley K."/>
            <person name="Foster B."/>
            <person name="Gaskell J."/>
            <person name="Glotzer D."/>
            <person name="Gorecki P."/>
            <person name="Heitman J."/>
            <person name="Hesse C."/>
            <person name="Hori C."/>
            <person name="Igarashi K."/>
            <person name="Jurgens J.A."/>
            <person name="Kallen N."/>
            <person name="Kersten P."/>
            <person name="Kohler A."/>
            <person name="Kuees U."/>
            <person name="Kumar T.K.A."/>
            <person name="Kuo A."/>
            <person name="LaButti K."/>
            <person name="Larrondo L.F."/>
            <person name="Lindquist E."/>
            <person name="Ling A."/>
            <person name="Lombard V."/>
            <person name="Lucas S."/>
            <person name="Lundell T."/>
            <person name="Martin R."/>
            <person name="McLaughlin D.J."/>
            <person name="Morgenstern I."/>
            <person name="Morin E."/>
            <person name="Murat C."/>
            <person name="Nagy L.G."/>
            <person name="Nolan M."/>
            <person name="Ohm R.A."/>
            <person name="Patyshakuliyeva A."/>
            <person name="Rokas A."/>
            <person name="Ruiz-Duenas F.J."/>
            <person name="Sabat G."/>
            <person name="Salamov A."/>
            <person name="Samejima M."/>
            <person name="Schmutz J."/>
            <person name="Slot J.C."/>
            <person name="St John F."/>
            <person name="Stenlid J."/>
            <person name="Sun H."/>
            <person name="Sun S."/>
            <person name="Syed K."/>
            <person name="Tsang A."/>
            <person name="Wiebenga A."/>
            <person name="Young D."/>
            <person name="Pisabarro A."/>
            <person name="Eastwood D.C."/>
            <person name="Martin F."/>
            <person name="Cullen D."/>
            <person name="Grigoriev I.V."/>
            <person name="Hibbett D.S."/>
        </authorList>
    </citation>
    <scope>NUCLEOTIDE SEQUENCE [LARGE SCALE GENOMIC DNA]</scope>
    <source>
        <strain evidence="2 3">MD-104</strain>
    </source>
</reference>
<dbReference type="EMBL" id="KB468124">
    <property type="protein sequence ID" value="PCH41873.1"/>
    <property type="molecule type" value="Genomic_DNA"/>
</dbReference>
<dbReference type="AlphaFoldDB" id="A0A2H3JPN1"/>